<evidence type="ECO:0000313" key="2">
    <source>
        <dbReference type="Proteomes" id="UP001247805"/>
    </source>
</evidence>
<protein>
    <submittedName>
        <fullName evidence="1">Uncharacterized protein</fullName>
    </submittedName>
</protein>
<accession>A0ABU3SW29</accession>
<comment type="caution">
    <text evidence="1">The sequence shown here is derived from an EMBL/GenBank/DDBJ whole genome shotgun (WGS) entry which is preliminary data.</text>
</comment>
<sequence>MFITVKGVNHPVTSFSLNQSSIELPPSDEIDPIVVLGNFEPAYTTNKAIEWSVNGITLTGAHTMAAPFDDGVAKYWLENGEVRVLGHTIGTANISGSPMGDPSKAMTIPVAITNDVSSSYALTLHHGMQNESLSGTVTIADCSSHLLTAINAPAEKSFTDAITWTSSDENRISLSVMDGEANDGMPISGAQVVLTIADNAGDPDFTENVVIKGVSESGKEKAISIKVAENAMCDTALNGNFSNNIQGWFWQNKDGMNSMLVEDSGLGGVGDSALNLSSNGTTNAFFQAIHWTASSDINISARSALGSNGKVHFSAWVKNRGSENTNFEFHHSSWVDGWASTYDIPFDIPADSDWHYVTGSFEPDYSTEPAVRLIYRLPVSDPAVASDLVIDNVALFNKD</sequence>
<organism evidence="1 2">
    <name type="scientific">Paraglaciecola aquimarina</name>
    <dbReference type="NCBI Taxonomy" id="1235557"/>
    <lineage>
        <taxon>Bacteria</taxon>
        <taxon>Pseudomonadati</taxon>
        <taxon>Pseudomonadota</taxon>
        <taxon>Gammaproteobacteria</taxon>
        <taxon>Alteromonadales</taxon>
        <taxon>Alteromonadaceae</taxon>
        <taxon>Paraglaciecola</taxon>
    </lineage>
</organism>
<dbReference type="EMBL" id="JAWDIO010000002">
    <property type="protein sequence ID" value="MDU0354200.1"/>
    <property type="molecule type" value="Genomic_DNA"/>
</dbReference>
<keyword evidence="2" id="KW-1185">Reference proteome</keyword>
<gene>
    <name evidence="1" type="ORF">RS130_09870</name>
</gene>
<dbReference type="Proteomes" id="UP001247805">
    <property type="component" value="Unassembled WGS sequence"/>
</dbReference>
<evidence type="ECO:0000313" key="1">
    <source>
        <dbReference type="EMBL" id="MDU0354200.1"/>
    </source>
</evidence>
<dbReference type="Gene3D" id="2.60.120.260">
    <property type="entry name" value="Galactose-binding domain-like"/>
    <property type="match status" value="1"/>
</dbReference>
<dbReference type="RefSeq" id="WP_316025817.1">
    <property type="nucleotide sequence ID" value="NZ_JAWDIO010000002.1"/>
</dbReference>
<proteinExistence type="predicted"/>
<name>A0ABU3SW29_9ALTE</name>
<reference evidence="1 2" key="1">
    <citation type="submission" date="2023-10" db="EMBL/GenBank/DDBJ databases">
        <title>Glaciecola aquimarina strain GGW-M5 nov., isolated from a coastal seawater.</title>
        <authorList>
            <person name="Bayburt H."/>
            <person name="Kim J.M."/>
            <person name="Choi B.J."/>
            <person name="Jeon C.O."/>
        </authorList>
    </citation>
    <scope>NUCLEOTIDE SEQUENCE [LARGE SCALE GENOMIC DNA]</scope>
    <source>
        <strain evidence="1 2">KCTC 32108</strain>
    </source>
</reference>